<evidence type="ECO:0000259" key="7">
    <source>
        <dbReference type="Pfam" id="PF00884"/>
    </source>
</evidence>
<dbReference type="OrthoDB" id="10012954at2759"/>
<organism evidence="9">
    <name type="scientific">Amphimedon queenslandica</name>
    <name type="common">Sponge</name>
    <dbReference type="NCBI Taxonomy" id="400682"/>
    <lineage>
        <taxon>Eukaryota</taxon>
        <taxon>Metazoa</taxon>
        <taxon>Porifera</taxon>
        <taxon>Demospongiae</taxon>
        <taxon>Heteroscleromorpha</taxon>
        <taxon>Haplosclerida</taxon>
        <taxon>Niphatidae</taxon>
        <taxon>Amphimedon</taxon>
    </lineage>
</organism>
<gene>
    <name evidence="9" type="primary">100638186</name>
</gene>
<dbReference type="AlphaFoldDB" id="A0A1X7TPC5"/>
<dbReference type="Gene3D" id="3.40.720.10">
    <property type="entry name" value="Alkaline Phosphatase, subunit A"/>
    <property type="match status" value="1"/>
</dbReference>
<dbReference type="Proteomes" id="UP000007879">
    <property type="component" value="Unassembled WGS sequence"/>
</dbReference>
<keyword evidence="5" id="KW-0325">Glycoprotein</keyword>
<dbReference type="eggNOG" id="KOG3867">
    <property type="taxonomic scope" value="Eukaryota"/>
</dbReference>
<dbReference type="InterPro" id="IPR000917">
    <property type="entry name" value="Sulfatase_N"/>
</dbReference>
<evidence type="ECO:0000256" key="3">
    <source>
        <dbReference type="ARBA" id="ARBA00022729"/>
    </source>
</evidence>
<dbReference type="PANTHER" id="PTHR43108:SF6">
    <property type="entry name" value="N-SULPHOGLUCOSAMINE SULPHOHYDROLASE"/>
    <property type="match status" value="1"/>
</dbReference>
<comment type="cofactor">
    <cofactor evidence="1">
        <name>Ca(2+)</name>
        <dbReference type="ChEBI" id="CHEBI:29108"/>
    </cofactor>
</comment>
<feature type="signal peptide" evidence="6">
    <location>
        <begin position="1"/>
        <end position="21"/>
    </location>
</feature>
<feature type="chain" id="PRO_5010860511" description="Sulfatase N-terminal domain-containing protein" evidence="6">
    <location>
        <begin position="22"/>
        <end position="499"/>
    </location>
</feature>
<dbReference type="InterPro" id="IPR032506">
    <property type="entry name" value="SGSH_C"/>
</dbReference>
<dbReference type="Pfam" id="PF00884">
    <property type="entry name" value="Sulfatase"/>
    <property type="match status" value="1"/>
</dbReference>
<keyword evidence="10" id="KW-1185">Reference proteome</keyword>
<evidence type="ECO:0008006" key="11">
    <source>
        <dbReference type="Google" id="ProtNLM"/>
    </source>
</evidence>
<proteinExistence type="inferred from homology"/>
<evidence type="ECO:0000256" key="5">
    <source>
        <dbReference type="ARBA" id="ARBA00023180"/>
    </source>
</evidence>
<dbReference type="EnsemblMetazoa" id="XM_011408820.2">
    <property type="protein sequence ID" value="XP_011407122.1"/>
    <property type="gene ID" value="LOC100638186"/>
</dbReference>
<dbReference type="PANTHER" id="PTHR43108">
    <property type="entry name" value="N-ACETYLGLUCOSAMINE-6-SULFATASE FAMILY MEMBER"/>
    <property type="match status" value="1"/>
</dbReference>
<dbReference type="SUPFAM" id="SSF53649">
    <property type="entry name" value="Alkaline phosphatase-like"/>
    <property type="match status" value="1"/>
</dbReference>
<dbReference type="GO" id="GO:0016250">
    <property type="term" value="F:N-sulfoglucosamine sulfohydrolase activity"/>
    <property type="evidence" value="ECO:0007669"/>
    <property type="project" value="TreeGrafter"/>
</dbReference>
<dbReference type="OMA" id="TNYYPTR"/>
<protein>
    <recommendedName>
        <fullName evidence="11">Sulfatase N-terminal domain-containing protein</fullName>
    </recommendedName>
</protein>
<comment type="similarity">
    <text evidence="2">Belongs to the sulfatase family.</text>
</comment>
<dbReference type="KEGG" id="aqu:100638186"/>
<dbReference type="STRING" id="400682.A0A1X7TPC5"/>
<reference evidence="9" key="2">
    <citation type="submission" date="2017-05" db="UniProtKB">
        <authorList>
            <consortium name="EnsemblMetazoa"/>
        </authorList>
    </citation>
    <scope>IDENTIFICATION</scope>
</reference>
<dbReference type="PROSITE" id="PS00523">
    <property type="entry name" value="SULFATASE_1"/>
    <property type="match status" value="1"/>
</dbReference>
<feature type="domain" description="Sulfatase N-terminal" evidence="7">
    <location>
        <begin position="23"/>
        <end position="325"/>
    </location>
</feature>
<reference evidence="10" key="1">
    <citation type="journal article" date="2010" name="Nature">
        <title>The Amphimedon queenslandica genome and the evolution of animal complexity.</title>
        <authorList>
            <person name="Srivastava M."/>
            <person name="Simakov O."/>
            <person name="Chapman J."/>
            <person name="Fahey B."/>
            <person name="Gauthier M.E."/>
            <person name="Mitros T."/>
            <person name="Richards G.S."/>
            <person name="Conaco C."/>
            <person name="Dacre M."/>
            <person name="Hellsten U."/>
            <person name="Larroux C."/>
            <person name="Putnam N.H."/>
            <person name="Stanke M."/>
            <person name="Adamska M."/>
            <person name="Darling A."/>
            <person name="Degnan S.M."/>
            <person name="Oakley T.H."/>
            <person name="Plachetzki D.C."/>
            <person name="Zhai Y."/>
            <person name="Adamski M."/>
            <person name="Calcino A."/>
            <person name="Cummins S.F."/>
            <person name="Goodstein D.M."/>
            <person name="Harris C."/>
            <person name="Jackson D.J."/>
            <person name="Leys S.P."/>
            <person name="Shu S."/>
            <person name="Woodcroft B.J."/>
            <person name="Vervoort M."/>
            <person name="Kosik K.S."/>
            <person name="Manning G."/>
            <person name="Degnan B.M."/>
            <person name="Rokhsar D.S."/>
        </authorList>
    </citation>
    <scope>NUCLEOTIDE SEQUENCE [LARGE SCALE GENOMIC DNA]</scope>
</reference>
<dbReference type="GO" id="GO:0030200">
    <property type="term" value="P:heparan sulfate proteoglycan catabolic process"/>
    <property type="evidence" value="ECO:0007669"/>
    <property type="project" value="TreeGrafter"/>
</dbReference>
<evidence type="ECO:0000313" key="9">
    <source>
        <dbReference type="EnsemblMetazoa" id="Aqu2.1.16669_001"/>
    </source>
</evidence>
<dbReference type="InterPro" id="IPR017850">
    <property type="entry name" value="Alkaline_phosphatase_core_sf"/>
</dbReference>
<evidence type="ECO:0000256" key="6">
    <source>
        <dbReference type="SAM" id="SignalP"/>
    </source>
</evidence>
<dbReference type="CDD" id="cd16027">
    <property type="entry name" value="SGSH"/>
    <property type="match status" value="1"/>
</dbReference>
<sequence>MSHYSILLVFFLTCSCFTAHAKRNVLLMVADDEGLETPIYGNNRIKTPNLQRLAQRSLVFNHAFTSVSSCSPSRSCIMTGLPQHQNGMYGLEHAIHHFSSFDGIMSLPRILNKTEKYWTGIIGKKHVAPESVYPYAYSFTEQDGYNLNQVGRNITLMKELARDFLAQAQKSDLPFFLYIGFFDAHRGCDGFCENFGDGSKGNGVIPDWTPTVYDPDDVEVPYFIPDTPVARKDIANQYKTISRLDQGVGLMLDALKDFGFDDDTLILYISDNGTPFPNAKTNLYESGMVEPMMISNPEDKSRWGKTSDALVSSTNIVPTVLDWFGLKYPDYTVFGPNPTRLETESLLPVTASEPTKGWDTVFASHDFHEVTMYYPMRVMRTKDFRLIHNLNFAMPYPLATDLYSSITYLDLLSNVAANKSTHWFKTLHQYYYRDQYELFDIKNDPHELKNLATDPEYASVFEEMKSNLTEWRRITDDPWLCWPSGVLLGSKCNPLYNGL</sequence>
<evidence type="ECO:0000259" key="8">
    <source>
        <dbReference type="Pfam" id="PF16347"/>
    </source>
</evidence>
<dbReference type="InterPro" id="IPR024607">
    <property type="entry name" value="Sulfatase_CS"/>
</dbReference>
<evidence type="ECO:0000313" key="10">
    <source>
        <dbReference type="Proteomes" id="UP000007879"/>
    </source>
</evidence>
<dbReference type="GO" id="GO:0006027">
    <property type="term" value="P:glycosaminoglycan catabolic process"/>
    <property type="evidence" value="ECO:0007669"/>
    <property type="project" value="TreeGrafter"/>
</dbReference>
<feature type="domain" description="N-sulphoglucosamine sulphohydrolase C-terminal" evidence="8">
    <location>
        <begin position="421"/>
        <end position="472"/>
    </location>
</feature>
<evidence type="ECO:0000256" key="1">
    <source>
        <dbReference type="ARBA" id="ARBA00001913"/>
    </source>
</evidence>
<keyword evidence="4" id="KW-0378">Hydrolase</keyword>
<evidence type="ECO:0000256" key="2">
    <source>
        <dbReference type="ARBA" id="ARBA00008779"/>
    </source>
</evidence>
<evidence type="ECO:0000256" key="4">
    <source>
        <dbReference type="ARBA" id="ARBA00022801"/>
    </source>
</evidence>
<accession>A0A1X7TPC5</accession>
<dbReference type="EnsemblMetazoa" id="Aqu2.1.16669_001">
    <property type="protein sequence ID" value="Aqu2.1.16669_001"/>
    <property type="gene ID" value="Aqu2.1.16669"/>
</dbReference>
<name>A0A1X7TPC5_AMPQE</name>
<keyword evidence="3 6" id="KW-0732">Signal</keyword>
<dbReference type="InParanoid" id="A0A1X7TPC5"/>
<dbReference type="Pfam" id="PF16347">
    <property type="entry name" value="SGSH_C"/>
    <property type="match status" value="1"/>
</dbReference>